<dbReference type="AlphaFoldDB" id="A0A841PC00"/>
<keyword evidence="1" id="KW-0812">Transmembrane</keyword>
<evidence type="ECO:0000256" key="1">
    <source>
        <dbReference type="SAM" id="Phobius"/>
    </source>
</evidence>
<reference evidence="2 3" key="1">
    <citation type="submission" date="2020-08" db="EMBL/GenBank/DDBJ databases">
        <title>Genomic Encyclopedia of Type Strains, Phase IV (KMG-IV): sequencing the most valuable type-strain genomes for metagenomic binning, comparative biology and taxonomic classification.</title>
        <authorList>
            <person name="Goeker M."/>
        </authorList>
    </citation>
    <scope>NUCLEOTIDE SEQUENCE [LARGE SCALE GENOMIC DNA]</scope>
    <source>
        <strain evidence="2 3">DSM 100039</strain>
    </source>
</reference>
<keyword evidence="3" id="KW-1185">Reference proteome</keyword>
<dbReference type="Proteomes" id="UP000556329">
    <property type="component" value="Unassembled WGS sequence"/>
</dbReference>
<feature type="transmembrane region" description="Helical" evidence="1">
    <location>
        <begin position="63"/>
        <end position="84"/>
    </location>
</feature>
<comment type="caution">
    <text evidence="2">The sequence shown here is derived from an EMBL/GenBank/DDBJ whole genome shotgun (WGS) entry which is preliminary data.</text>
</comment>
<proteinExistence type="predicted"/>
<gene>
    <name evidence="2" type="ORF">HNQ71_000013</name>
</gene>
<feature type="transmembrane region" description="Helical" evidence="1">
    <location>
        <begin position="12"/>
        <end position="31"/>
    </location>
</feature>
<name>A0A841PC00_9HYPH</name>
<sequence>MRRDNDPMKKAICAVLAIATGAGALLFALAWHDRYWLWRDCFNELGRCYDSESGEVFLEQAGLVWGMFTIGCLLVCLFFARLAFSRR</sequence>
<protein>
    <recommendedName>
        <fullName evidence="4">Transmembrane protein</fullName>
    </recommendedName>
</protein>
<dbReference type="EMBL" id="JACHEF010000001">
    <property type="protein sequence ID" value="MBB6407369.1"/>
    <property type="molecule type" value="Genomic_DNA"/>
</dbReference>
<organism evidence="2 3">
    <name type="scientific">Mesorhizobium sangaii</name>
    <dbReference type="NCBI Taxonomy" id="505389"/>
    <lineage>
        <taxon>Bacteria</taxon>
        <taxon>Pseudomonadati</taxon>
        <taxon>Pseudomonadota</taxon>
        <taxon>Alphaproteobacteria</taxon>
        <taxon>Hyphomicrobiales</taxon>
        <taxon>Phyllobacteriaceae</taxon>
        <taxon>Mesorhizobium</taxon>
    </lineage>
</organism>
<evidence type="ECO:0008006" key="4">
    <source>
        <dbReference type="Google" id="ProtNLM"/>
    </source>
</evidence>
<evidence type="ECO:0000313" key="3">
    <source>
        <dbReference type="Proteomes" id="UP000556329"/>
    </source>
</evidence>
<dbReference type="RefSeq" id="WP_184870623.1">
    <property type="nucleotide sequence ID" value="NZ_JACHEF010000001.1"/>
</dbReference>
<keyword evidence="1" id="KW-1133">Transmembrane helix</keyword>
<evidence type="ECO:0000313" key="2">
    <source>
        <dbReference type="EMBL" id="MBB6407369.1"/>
    </source>
</evidence>
<keyword evidence="1" id="KW-0472">Membrane</keyword>
<accession>A0A841PC00</accession>